<dbReference type="Pfam" id="PF22900">
    <property type="entry name" value="UCH_UBL1"/>
    <property type="match status" value="1"/>
</dbReference>
<evidence type="ECO:0000256" key="5">
    <source>
        <dbReference type="ARBA" id="ARBA00022670"/>
    </source>
</evidence>
<dbReference type="Pfam" id="PF00443">
    <property type="entry name" value="UCH"/>
    <property type="match status" value="1"/>
</dbReference>
<sequence>MTVATRGQEIVEDNKEVQNAIAGPSNVTPEVVQDENAEPDFPKDKLVTLEDKISNLRWVVPVLPDQELEVLLKASIDLAKKNLDMKSEACQRFFRDGLTISFTKILTDEAVSSWKTNIHVCIYQNCLKLIELCVVKLPHDYYPLLDLLAMVLNPNNKFHSFNSTRQSETAGPGCILTEEELFARPSSDPRNPRGWLVDLINKFGELGGFQNLLERFQTGKNLSVSIVYALLTPFGLCYEFLTPHTIHKYALPVLEMVPGILEKLTDEELKREAKNEQKSDIVSLIIRSAKNVASRVPDQEELIRTLEGFRLTMILRQLQISSFNGKMNALNEINKVISSVNYYINRHHGIEEEEYLTPERMAKWIIDNKVLEIVLRDSLHQPQYVEKLEKILRFVIKEKALSLGDLDAVWAAQVGKHEAIVKNVHDLLAKLAWDFSAEQLDHLFECFQNSWTSASKRQRERLLELIRRLAEDDKDGLMAHKVLTLFWNLAHAEDVTTEIMDQALAAHVKILDYSCSQERDAQKTVWLDKCVDELKTSDTWVLPALKQIREICTLYEQNPNGGHPQRTHHIYYRQEVIERLQNQHSLVILVANSLTTYMAHLRPLVTERPDLTDETYVPDGRYCHALQVQERLNFLRFLLKDGQLWLCADQARQIWQCLAENAVFPSDREACFRWFSKLMGEEPDLDPGINKDFFENNIMQIDPLLLTESGIRCFERFFKAVVTLCPDEIAARAIEFLREVSTNLGPKLLQNQVDFHLQYIGECYDRLRAHYDTVTILQKSPTDKELDNNQIPNRIQAEAVKMCRVMKVLHEYISECDNAFVGERRILPLHRACYGKYLTVIVRFSSLNRQVDDMDLHTHSNDTLSSLRKTILRLIKPGLHCKLELYLNGELLEPTDDRKLLSQIPIRDKTIISAKVIQLNSNMASSQDSSSDSSTSSPHHLYDGPNIDVESLLPGVLMSQNPIYAEFFCNLMALGSQLESPALRNSAHALLRTIPCDSRTMEILKLLFTGPSEPNMSMENTFFRASSSEVLYHLEVLYAMLMPAMDTLSDKTFEFQYTFITSGEAHLFLEMFTKNNFMCNADNFTRRSAYLVIMKICKLILTSLAHVLVTLSEDHTPPENEPYNETILTPGMHLSQALRSVPGHSDYLLRQVAMKLSQGLAQLMVSETGSSGQAQALFSQALNWELPDLPTMLALVRLIWAASSNHLGELNSSPETLHSLSEPAKLNSHGELEGEDILLCKEAMELLSTAVVLNSGSLEHLYQDSWWPYYITDLVLINPNCAIRFAAAEQLIVICTCGAASRLALQHIMPLLFSLLDTMVLEYADNAHEYFQLLCRLVSVAYITSCPLDNAVNLLANEVTWLRKARDKNEVLIEGHLGLARELLNFMTPAQKCELGSAESGSLIRELLEDFLFPASKLQLQLAKTKQLGEDPAIPVCDTPQTQAAAFDLLISLCYNCVPNYKQLVAMLTEMFYSDSAIPDWDHLPAVGPRPFRGFVGLKNAGATCYMNSVLQQLYMVENIKQGLLAAEGAATDPNEDFTGEERFELDIDCPDDRNCVDDNRKDYNVGILKQVQAIFGHLACSRLQYYIPRGLWRHFKLQGEPVNLREQQDAVEFFMSLVESLDEALKTLGHEQIMSKILGGSYSDQKICKGCPHRYSKEEPFSVISVDIRNHSSLPDSMEQYVKGELLEGADAYHCEKCAKKVVTVKRLCVKKLPPILAIQLKRFEYDFERVCAIKFNDYFEFPRELDMEPYTVSGLAKIEGEIIDCDLDPSNSDVCTKYRLSGIVVHSGQASGGHYYSYIRHRDPSGEVRWYKFDDGDVSECRMGEDEEMKGQCFGGEYMGEMFDPMLKRTTYRRQKRWWNAYMLFYTRHDVEEESMMKSLSQVTLSLSKRETHLKMPIAIENSIRKQNIKFLHHRSQFTLEYFAFIRKLATSCAQTNLRHNQSISNDLLEQQYLLSVQLDPPCPCPPGINNPDPNATLSDHLIWALLGLLQREVSEHGRHFPHYCTVFHTYASQGIQEKAQLLRLNVPSTFMLVALDEGPGPAIKYQYTELTKLTQVVSCLIRCCDVSSKCQSSSAPSPILPNPFRDTSIPDYIMPISPQDADLLFKDPRFIKKVIEDQNLTDEAIKLIQFCSWENPEFSKSVLSELLWQIAFAYCQELRHHNEILMSVLLIEDSWQLQRIITAITGIPDEREGILETIVRAKSHYQKRAYQCIKCLVALFTKCHLAQNVLLSHVDIRRSWISAITWLQDELDRKYPQNSQYAYNTWSPPTASNENSNGYNLERSNTAKKTLERALELIPNVEQVEDEGAEDPESQEDTGHVSDEQTNNVESSDLG</sequence>
<evidence type="ECO:0000256" key="8">
    <source>
        <dbReference type="ARBA" id="ARBA00022807"/>
    </source>
</evidence>
<evidence type="ECO:0000256" key="3">
    <source>
        <dbReference type="ARBA" id="ARBA00012759"/>
    </source>
</evidence>
<evidence type="ECO:0000256" key="4">
    <source>
        <dbReference type="ARBA" id="ARBA00022553"/>
    </source>
</evidence>
<dbReference type="InterPro" id="IPR055176">
    <property type="entry name" value="UBP24/USP9X/USP9Y_UBL"/>
</dbReference>
<dbReference type="Gene3D" id="3.90.70.10">
    <property type="entry name" value="Cysteine proteinases"/>
    <property type="match status" value="1"/>
</dbReference>
<keyword evidence="5" id="KW-0645">Protease</keyword>
<keyword evidence="6" id="KW-0833">Ubl conjugation pathway</keyword>
<protein>
    <recommendedName>
        <fullName evidence="3">ubiquitinyl hydrolase 1</fullName>
        <ecNumber evidence="3">3.4.19.12</ecNumber>
    </recommendedName>
</protein>
<name>N6TM76_DENPD</name>
<dbReference type="SUPFAM" id="SSF54001">
    <property type="entry name" value="Cysteine proteinases"/>
    <property type="match status" value="1"/>
</dbReference>
<feature type="compositionally biased region" description="Acidic residues" evidence="9">
    <location>
        <begin position="2306"/>
        <end position="2319"/>
    </location>
</feature>
<dbReference type="OMA" id="YDYEREC"/>
<dbReference type="SUPFAM" id="SSF48371">
    <property type="entry name" value="ARM repeat"/>
    <property type="match status" value="1"/>
</dbReference>
<dbReference type="InterPro" id="IPR021905">
    <property type="entry name" value="DUF3517"/>
</dbReference>
<gene>
    <name evidence="10" type="ORF">YQE_02083</name>
</gene>
<dbReference type="GO" id="GO:0016477">
    <property type="term" value="P:cell migration"/>
    <property type="evidence" value="ECO:0007669"/>
    <property type="project" value="TreeGrafter"/>
</dbReference>
<dbReference type="InterPro" id="IPR028889">
    <property type="entry name" value="USP"/>
</dbReference>
<dbReference type="EC" id="3.4.19.12" evidence="3"/>
<dbReference type="PROSITE" id="PS00973">
    <property type="entry name" value="USP_2"/>
    <property type="match status" value="1"/>
</dbReference>
<reference evidence="10" key="1">
    <citation type="journal article" date="2013" name="Genome Biol.">
        <title>Draft genome of the mountain pine beetle, Dendroctonus ponderosae Hopkins, a major forest pest.</title>
        <authorList>
            <person name="Keeling C.I."/>
            <person name="Yuen M.M."/>
            <person name="Liao N.Y."/>
            <person name="Docking T.R."/>
            <person name="Chan S.K."/>
            <person name="Taylor G.A."/>
            <person name="Palmquist D.L."/>
            <person name="Jackman S.D."/>
            <person name="Nguyen A."/>
            <person name="Li M."/>
            <person name="Henderson H."/>
            <person name="Janes J.K."/>
            <person name="Zhao Y."/>
            <person name="Pandoh P."/>
            <person name="Moore R."/>
            <person name="Sperling F.A."/>
            <person name="Huber D.P."/>
            <person name="Birol I."/>
            <person name="Jones S.J."/>
            <person name="Bohlmann J."/>
        </authorList>
    </citation>
    <scope>NUCLEOTIDE SEQUENCE</scope>
</reference>
<dbReference type="InterPro" id="IPR018200">
    <property type="entry name" value="USP_CS"/>
</dbReference>
<dbReference type="HOGENOM" id="CLU_000331_1_0_1"/>
<dbReference type="GO" id="GO:0004843">
    <property type="term" value="F:cysteine-type deubiquitinase activity"/>
    <property type="evidence" value="ECO:0007669"/>
    <property type="project" value="UniProtKB-EC"/>
</dbReference>
<feature type="region of interest" description="Disordered" evidence="9">
    <location>
        <begin position="2301"/>
        <end position="2338"/>
    </location>
</feature>
<dbReference type="GO" id="GO:0005634">
    <property type="term" value="C:nucleus"/>
    <property type="evidence" value="ECO:0007669"/>
    <property type="project" value="TreeGrafter"/>
</dbReference>
<evidence type="ECO:0000256" key="7">
    <source>
        <dbReference type="ARBA" id="ARBA00022801"/>
    </source>
</evidence>
<accession>N6TM76</accession>
<dbReference type="PROSITE" id="PS00972">
    <property type="entry name" value="USP_1"/>
    <property type="match status" value="1"/>
</dbReference>
<dbReference type="GO" id="GO:0006508">
    <property type="term" value="P:proteolysis"/>
    <property type="evidence" value="ECO:0007669"/>
    <property type="project" value="UniProtKB-KW"/>
</dbReference>
<dbReference type="InterPro" id="IPR038765">
    <property type="entry name" value="Papain-like_cys_pep_sf"/>
</dbReference>
<feature type="non-terminal residue" evidence="10">
    <location>
        <position position="1"/>
    </location>
</feature>
<organism evidence="10">
    <name type="scientific">Dendroctonus ponderosae</name>
    <name type="common">Mountain pine beetle</name>
    <dbReference type="NCBI Taxonomy" id="77166"/>
    <lineage>
        <taxon>Eukaryota</taxon>
        <taxon>Metazoa</taxon>
        <taxon>Ecdysozoa</taxon>
        <taxon>Arthropoda</taxon>
        <taxon>Hexapoda</taxon>
        <taxon>Insecta</taxon>
        <taxon>Pterygota</taxon>
        <taxon>Neoptera</taxon>
        <taxon>Endopterygota</taxon>
        <taxon>Coleoptera</taxon>
        <taxon>Polyphaga</taxon>
        <taxon>Cucujiformia</taxon>
        <taxon>Curculionidae</taxon>
        <taxon>Scolytinae</taxon>
        <taxon>Dendroctonus</taxon>
    </lineage>
</organism>
<comment type="catalytic activity">
    <reaction evidence="1">
        <text>Thiol-dependent hydrolysis of ester, thioester, amide, peptide and isopeptide bonds formed by the C-terminal Gly of ubiquitin (a 76-residue protein attached to proteins as an intracellular targeting signal).</text>
        <dbReference type="EC" id="3.4.19.12"/>
    </reaction>
</comment>
<keyword evidence="8" id="KW-0788">Thiol protease</keyword>
<dbReference type="CDD" id="cd02659">
    <property type="entry name" value="peptidase_C19C"/>
    <property type="match status" value="1"/>
</dbReference>
<dbReference type="Pfam" id="PF12030">
    <property type="entry name" value="DUF3517"/>
    <property type="match status" value="1"/>
</dbReference>
<dbReference type="OrthoDB" id="289038at2759"/>
<evidence type="ECO:0000256" key="2">
    <source>
        <dbReference type="ARBA" id="ARBA00009085"/>
    </source>
</evidence>
<dbReference type="GO" id="GO:0016579">
    <property type="term" value="P:protein deubiquitination"/>
    <property type="evidence" value="ECO:0007669"/>
    <property type="project" value="InterPro"/>
</dbReference>
<proteinExistence type="inferred from homology"/>
<feature type="compositionally biased region" description="Polar residues" evidence="9">
    <location>
        <begin position="2327"/>
        <end position="2338"/>
    </location>
</feature>
<keyword evidence="4" id="KW-0597">Phosphoprotein</keyword>
<dbReference type="PANTHER" id="PTHR24006:SF925">
    <property type="entry name" value="UBIQUITINYL HYDROLASE 1"/>
    <property type="match status" value="1"/>
</dbReference>
<evidence type="ECO:0000256" key="1">
    <source>
        <dbReference type="ARBA" id="ARBA00000707"/>
    </source>
</evidence>
<evidence type="ECO:0000256" key="6">
    <source>
        <dbReference type="ARBA" id="ARBA00022786"/>
    </source>
</evidence>
<evidence type="ECO:0000256" key="9">
    <source>
        <dbReference type="SAM" id="MobiDB-lite"/>
    </source>
</evidence>
<dbReference type="FunFam" id="3.90.70.10:FF:000007">
    <property type="entry name" value="Probable ubiquitin carboxyl-terminal hydrolase FAF-X"/>
    <property type="match status" value="1"/>
</dbReference>
<dbReference type="GO" id="GO:0005829">
    <property type="term" value="C:cytosol"/>
    <property type="evidence" value="ECO:0007669"/>
    <property type="project" value="TreeGrafter"/>
</dbReference>
<dbReference type="PROSITE" id="PS50235">
    <property type="entry name" value="USP_3"/>
    <property type="match status" value="1"/>
</dbReference>
<evidence type="ECO:0000313" key="10">
    <source>
        <dbReference type="EMBL" id="ENN81554.1"/>
    </source>
</evidence>
<comment type="similarity">
    <text evidence="2">Belongs to the peptidase C19 family.</text>
</comment>
<dbReference type="EMBL" id="KB740085">
    <property type="protein sequence ID" value="ENN81554.1"/>
    <property type="molecule type" value="Genomic_DNA"/>
</dbReference>
<keyword evidence="7" id="KW-0378">Hydrolase</keyword>
<dbReference type="Pfam" id="PF25010">
    <property type="entry name" value="ARM_UBP24_USP9X-Y"/>
    <property type="match status" value="1"/>
</dbReference>
<dbReference type="PANTHER" id="PTHR24006">
    <property type="entry name" value="UBIQUITIN CARBOXYL-TERMINAL HYDROLASE"/>
    <property type="match status" value="1"/>
</dbReference>
<dbReference type="InterPro" id="IPR056850">
    <property type="entry name" value="ARM_UBP34_24_USP9X_Y"/>
</dbReference>
<dbReference type="InterPro" id="IPR050164">
    <property type="entry name" value="Peptidase_C19"/>
</dbReference>
<dbReference type="InterPro" id="IPR016024">
    <property type="entry name" value="ARM-type_fold"/>
</dbReference>
<dbReference type="InterPro" id="IPR001394">
    <property type="entry name" value="Peptidase_C19_UCH"/>
</dbReference>